<dbReference type="InterPro" id="IPR041698">
    <property type="entry name" value="Methyltransf_25"/>
</dbReference>
<dbReference type="SUPFAM" id="SSF53335">
    <property type="entry name" value="S-adenosyl-L-methionine-dependent methyltransferases"/>
    <property type="match status" value="1"/>
</dbReference>
<dbReference type="InterPro" id="IPR029063">
    <property type="entry name" value="SAM-dependent_MTases_sf"/>
</dbReference>
<proteinExistence type="predicted"/>
<dbReference type="GO" id="GO:0032259">
    <property type="term" value="P:methylation"/>
    <property type="evidence" value="ECO:0007669"/>
    <property type="project" value="UniProtKB-KW"/>
</dbReference>
<comment type="caution">
    <text evidence="2">The sequence shown here is derived from an EMBL/GenBank/DDBJ whole genome shotgun (WGS) entry which is preliminary data.</text>
</comment>
<accession>A0A1J5P4C7</accession>
<organism evidence="2">
    <name type="scientific">mine drainage metagenome</name>
    <dbReference type="NCBI Taxonomy" id="410659"/>
    <lineage>
        <taxon>unclassified sequences</taxon>
        <taxon>metagenomes</taxon>
        <taxon>ecological metagenomes</taxon>
    </lineage>
</organism>
<dbReference type="Gene3D" id="3.40.50.150">
    <property type="entry name" value="Vaccinia Virus protein VP39"/>
    <property type="match status" value="1"/>
</dbReference>
<gene>
    <name evidence="2" type="ORF">GALL_520190</name>
</gene>
<keyword evidence="2" id="KW-0489">Methyltransferase</keyword>
<dbReference type="GO" id="GO:0008168">
    <property type="term" value="F:methyltransferase activity"/>
    <property type="evidence" value="ECO:0007669"/>
    <property type="project" value="UniProtKB-KW"/>
</dbReference>
<name>A0A1J5P4C7_9ZZZZ</name>
<dbReference type="Pfam" id="PF13649">
    <property type="entry name" value="Methyltransf_25"/>
    <property type="match status" value="1"/>
</dbReference>
<feature type="domain" description="Methyltransferase" evidence="1">
    <location>
        <begin position="44"/>
        <end position="132"/>
    </location>
</feature>
<dbReference type="AlphaFoldDB" id="A0A1J5P4C7"/>
<evidence type="ECO:0000313" key="2">
    <source>
        <dbReference type="EMBL" id="OIQ66409.1"/>
    </source>
</evidence>
<evidence type="ECO:0000259" key="1">
    <source>
        <dbReference type="Pfam" id="PF13649"/>
    </source>
</evidence>
<sequence length="201" mass="22584">MSEQDTWESRYSVPEFIFGKEPNYFLQSCRGLLPVSGKALASADGEGRNGVWLAEQGLNVVCLDFSESAQLKATSLAKERGVKIDLVRADIHSWSYPPDTFDVVIDIFTQFSSPTERIKKWRGVHNTLKPGGLFILQGYTPRQLQYNTGGPKKIENLYTRQVLEEAFGDFHDVRIVEEDREMREGPAHSGMSAVIGLTARK</sequence>
<dbReference type="EMBL" id="MLJW01006623">
    <property type="protein sequence ID" value="OIQ66409.1"/>
    <property type="molecule type" value="Genomic_DNA"/>
</dbReference>
<dbReference type="CDD" id="cd02440">
    <property type="entry name" value="AdoMet_MTases"/>
    <property type="match status" value="1"/>
</dbReference>
<keyword evidence="2" id="KW-0808">Transferase</keyword>
<reference evidence="2" key="1">
    <citation type="submission" date="2016-10" db="EMBL/GenBank/DDBJ databases">
        <title>Sequence of Gallionella enrichment culture.</title>
        <authorList>
            <person name="Poehlein A."/>
            <person name="Muehling M."/>
            <person name="Daniel R."/>
        </authorList>
    </citation>
    <scope>NUCLEOTIDE SEQUENCE</scope>
</reference>
<protein>
    <submittedName>
        <fullName evidence="2">Methyltransferase domain protein</fullName>
    </submittedName>
</protein>